<feature type="compositionally biased region" description="Basic and acidic residues" evidence="1">
    <location>
        <begin position="69"/>
        <end position="85"/>
    </location>
</feature>
<organism evidence="2 3">
    <name type="scientific">Geomonas paludis</name>
    <dbReference type="NCBI Taxonomy" id="2740185"/>
    <lineage>
        <taxon>Bacteria</taxon>
        <taxon>Pseudomonadati</taxon>
        <taxon>Thermodesulfobacteriota</taxon>
        <taxon>Desulfuromonadia</taxon>
        <taxon>Geobacterales</taxon>
        <taxon>Geobacteraceae</taxon>
        <taxon>Geomonas</taxon>
    </lineage>
</organism>
<protein>
    <submittedName>
        <fullName evidence="2">Uncharacterized protein</fullName>
    </submittedName>
</protein>
<dbReference type="AlphaFoldDB" id="A0A6V8MYR3"/>
<feature type="region of interest" description="Disordered" evidence="1">
    <location>
        <begin position="66"/>
        <end position="85"/>
    </location>
</feature>
<name>A0A6V8MYR3_9BACT</name>
<comment type="caution">
    <text evidence="2">The sequence shown here is derived from an EMBL/GenBank/DDBJ whole genome shotgun (WGS) entry which is preliminary data.</text>
</comment>
<evidence type="ECO:0000313" key="2">
    <source>
        <dbReference type="EMBL" id="GFO64673.1"/>
    </source>
</evidence>
<reference evidence="3" key="1">
    <citation type="submission" date="2020-06" db="EMBL/GenBank/DDBJ databases">
        <title>Draft genomic sequecing of Geomonas sp. Red736.</title>
        <authorList>
            <person name="Itoh H."/>
            <person name="Xu Z.X."/>
            <person name="Ushijima N."/>
            <person name="Masuda Y."/>
            <person name="Shiratori Y."/>
            <person name="Senoo K."/>
        </authorList>
    </citation>
    <scope>NUCLEOTIDE SEQUENCE [LARGE SCALE GENOMIC DNA]</scope>
    <source>
        <strain evidence="3">Red736</strain>
    </source>
</reference>
<evidence type="ECO:0000256" key="1">
    <source>
        <dbReference type="SAM" id="MobiDB-lite"/>
    </source>
</evidence>
<dbReference type="Proteomes" id="UP000568888">
    <property type="component" value="Unassembled WGS sequence"/>
</dbReference>
<dbReference type="EMBL" id="BLXY01000004">
    <property type="protein sequence ID" value="GFO64673.1"/>
    <property type="molecule type" value="Genomic_DNA"/>
</dbReference>
<sequence>MHAHDFGGVPEFDVQPLAVVAGQFGLHLFYVADQSYGDAELSGGGYRTFYFNMRGVVAPHYIDSNSHISPRERIPNSHGLGETKS</sequence>
<gene>
    <name evidence="2" type="ORF">GMPD_25920</name>
</gene>
<evidence type="ECO:0000313" key="3">
    <source>
        <dbReference type="Proteomes" id="UP000568888"/>
    </source>
</evidence>
<proteinExistence type="predicted"/>
<accession>A0A6V8MYR3</accession>